<sequence>MSHRSRSWVSGPRNVSTVKVIVKCKGQGMGNVKCIFTPEQENELVDYITILESRLFGLTTKNIRHRAYNLAEKNHLKHTFSHENKCASLDWLGRFLKRHQGLTLRKPEATSASQAMGFKKTAVAKFFEILTSCFQRYNFSPERIYNVDEIGLTQVSKSQPKVMARKGISPKDIIPVLHCQRNSSGKSKGKAVVITDSPYKNELVEGSVTTNAGKQKVKREFVYG</sequence>
<evidence type="ECO:0000313" key="4">
    <source>
        <dbReference type="Proteomes" id="UP001159363"/>
    </source>
</evidence>
<keyword evidence="1" id="KW-0238">DNA-binding</keyword>
<evidence type="ECO:0000259" key="2">
    <source>
        <dbReference type="PROSITE" id="PS51253"/>
    </source>
</evidence>
<accession>A0ABQ9I5B6</accession>
<gene>
    <name evidence="3" type="ORF">PR048_004392</name>
</gene>
<evidence type="ECO:0000256" key="1">
    <source>
        <dbReference type="ARBA" id="ARBA00023125"/>
    </source>
</evidence>
<dbReference type="InterPro" id="IPR006600">
    <property type="entry name" value="HTH_CenpB_DNA-bd_dom"/>
</dbReference>
<evidence type="ECO:0000313" key="3">
    <source>
        <dbReference type="EMBL" id="KAJ8891838.1"/>
    </source>
</evidence>
<proteinExistence type="predicted"/>
<protein>
    <recommendedName>
        <fullName evidence="2">HTH CENPB-type domain-containing protein</fullName>
    </recommendedName>
</protein>
<dbReference type="Pfam" id="PF03221">
    <property type="entry name" value="HTH_Tnp_Tc5"/>
    <property type="match status" value="1"/>
</dbReference>
<feature type="domain" description="HTH CENPB-type" evidence="2">
    <location>
        <begin position="28"/>
        <end position="105"/>
    </location>
</feature>
<reference evidence="3 4" key="1">
    <citation type="submission" date="2023-02" db="EMBL/GenBank/DDBJ databases">
        <title>LHISI_Scaffold_Assembly.</title>
        <authorList>
            <person name="Stuart O.P."/>
            <person name="Cleave R."/>
            <person name="Magrath M.J.L."/>
            <person name="Mikheyev A.S."/>
        </authorList>
    </citation>
    <scope>NUCLEOTIDE SEQUENCE [LARGE SCALE GENOMIC DNA]</scope>
    <source>
        <strain evidence="3">Daus_M_001</strain>
        <tissue evidence="3">Leg muscle</tissue>
    </source>
</reference>
<comment type="caution">
    <text evidence="3">The sequence shown here is derived from an EMBL/GenBank/DDBJ whole genome shotgun (WGS) entry which is preliminary data.</text>
</comment>
<organism evidence="3 4">
    <name type="scientific">Dryococelus australis</name>
    <dbReference type="NCBI Taxonomy" id="614101"/>
    <lineage>
        <taxon>Eukaryota</taxon>
        <taxon>Metazoa</taxon>
        <taxon>Ecdysozoa</taxon>
        <taxon>Arthropoda</taxon>
        <taxon>Hexapoda</taxon>
        <taxon>Insecta</taxon>
        <taxon>Pterygota</taxon>
        <taxon>Neoptera</taxon>
        <taxon>Polyneoptera</taxon>
        <taxon>Phasmatodea</taxon>
        <taxon>Verophasmatodea</taxon>
        <taxon>Anareolatae</taxon>
        <taxon>Phasmatidae</taxon>
        <taxon>Eurycanthinae</taxon>
        <taxon>Dryococelus</taxon>
    </lineage>
</organism>
<dbReference type="EMBL" id="JARBHB010000002">
    <property type="protein sequence ID" value="KAJ8891838.1"/>
    <property type="molecule type" value="Genomic_DNA"/>
</dbReference>
<dbReference type="Proteomes" id="UP001159363">
    <property type="component" value="Chromosome 2"/>
</dbReference>
<name>A0ABQ9I5B6_9NEOP</name>
<keyword evidence="4" id="KW-1185">Reference proteome</keyword>
<dbReference type="PROSITE" id="PS51253">
    <property type="entry name" value="HTH_CENPB"/>
    <property type="match status" value="1"/>
</dbReference>